<dbReference type="Proteomes" id="UP000216052">
    <property type="component" value="Chromosome"/>
</dbReference>
<reference evidence="1" key="1">
    <citation type="submission" date="2024-05" db="EMBL/GenBank/DDBJ databases">
        <title>Isolation and characterization of Sporomusa carbonis sp. nov., a carboxydotrophic hydrogenogen in the genus of Sporomusa isolated from a charcoal burning pile.</title>
        <authorList>
            <person name="Boeer T."/>
            <person name="Rosenbaum F."/>
            <person name="Eysell L."/>
            <person name="Mueller V."/>
            <person name="Daniel R."/>
            <person name="Poehlein A."/>
        </authorList>
    </citation>
    <scope>NUCLEOTIDE SEQUENCE [LARGE SCALE GENOMIC DNA]</scope>
    <source>
        <strain evidence="1">DSM 3132</strain>
    </source>
</reference>
<sequence>MPNQGGTAGITSRPCNLKLRGQDVLFFAQSESITFDWISATSG</sequence>
<accession>A0ABZ3J3P6</accession>
<evidence type="ECO:0000313" key="2">
    <source>
        <dbReference type="Proteomes" id="UP000216052"/>
    </source>
</evidence>
<name>A0ABZ3J3P6_SPOA4</name>
<gene>
    <name evidence="1" type="ORF">SPACI_030600</name>
</gene>
<dbReference type="EMBL" id="CP155571">
    <property type="protein sequence ID" value="XFO72998.1"/>
    <property type="molecule type" value="Genomic_DNA"/>
</dbReference>
<keyword evidence="2" id="KW-1185">Reference proteome</keyword>
<proteinExistence type="predicted"/>
<protein>
    <submittedName>
        <fullName evidence="1">Uncharacterized protein</fullName>
    </submittedName>
</protein>
<evidence type="ECO:0000313" key="1">
    <source>
        <dbReference type="EMBL" id="XFO72998.1"/>
    </source>
</evidence>
<organism evidence="1 2">
    <name type="scientific">Sporomusa acidovorans (strain ATCC 49682 / DSM 3132 / Mol)</name>
    <dbReference type="NCBI Taxonomy" id="1123286"/>
    <lineage>
        <taxon>Bacteria</taxon>
        <taxon>Bacillati</taxon>
        <taxon>Bacillota</taxon>
        <taxon>Negativicutes</taxon>
        <taxon>Selenomonadales</taxon>
        <taxon>Sporomusaceae</taxon>
        <taxon>Sporomusa</taxon>
    </lineage>
</organism>